<feature type="region of interest" description="Disordered" evidence="1">
    <location>
        <begin position="63"/>
        <end position="88"/>
    </location>
</feature>
<keyword evidence="2" id="KW-1133">Transmembrane helix</keyword>
<organism evidence="3 4">
    <name type="scientific">Zopfia rhizophila CBS 207.26</name>
    <dbReference type="NCBI Taxonomy" id="1314779"/>
    <lineage>
        <taxon>Eukaryota</taxon>
        <taxon>Fungi</taxon>
        <taxon>Dikarya</taxon>
        <taxon>Ascomycota</taxon>
        <taxon>Pezizomycotina</taxon>
        <taxon>Dothideomycetes</taxon>
        <taxon>Dothideomycetes incertae sedis</taxon>
        <taxon>Zopfiaceae</taxon>
        <taxon>Zopfia</taxon>
    </lineage>
</organism>
<dbReference type="EMBL" id="ML994615">
    <property type="protein sequence ID" value="KAF2192147.1"/>
    <property type="molecule type" value="Genomic_DNA"/>
</dbReference>
<gene>
    <name evidence="3" type="ORF">K469DRAFT_716642</name>
</gene>
<name>A0A6A6EJ49_9PEZI</name>
<evidence type="ECO:0000256" key="1">
    <source>
        <dbReference type="SAM" id="MobiDB-lite"/>
    </source>
</evidence>
<evidence type="ECO:0000313" key="4">
    <source>
        <dbReference type="Proteomes" id="UP000800200"/>
    </source>
</evidence>
<accession>A0A6A6EJ49</accession>
<keyword evidence="2" id="KW-0812">Transmembrane</keyword>
<dbReference type="AlphaFoldDB" id="A0A6A6EJ49"/>
<feature type="transmembrane region" description="Helical" evidence="2">
    <location>
        <begin position="95"/>
        <end position="118"/>
    </location>
</feature>
<evidence type="ECO:0000256" key="2">
    <source>
        <dbReference type="SAM" id="Phobius"/>
    </source>
</evidence>
<keyword evidence="4" id="KW-1185">Reference proteome</keyword>
<evidence type="ECO:0000313" key="3">
    <source>
        <dbReference type="EMBL" id="KAF2192147.1"/>
    </source>
</evidence>
<keyword evidence="2" id="KW-0472">Membrane</keyword>
<proteinExistence type="predicted"/>
<dbReference type="Proteomes" id="UP000800200">
    <property type="component" value="Unassembled WGS sequence"/>
</dbReference>
<feature type="compositionally biased region" description="Polar residues" evidence="1">
    <location>
        <begin position="63"/>
        <end position="85"/>
    </location>
</feature>
<sequence>MSAMSVQSQSATDLDGLKRKVDGLALLRVYEFCEGREISACESLTSSLRINALITSLVETADRTTAASVPPSRGTTASAPQSGSKSGVGGVRNPLAVALGIVFGALAVIGIVVGVLVWKRRVKRLKTEMVVRG</sequence>
<protein>
    <submittedName>
        <fullName evidence="3">Uncharacterized protein</fullName>
    </submittedName>
</protein>
<reference evidence="3" key="1">
    <citation type="journal article" date="2020" name="Stud. Mycol.">
        <title>101 Dothideomycetes genomes: a test case for predicting lifestyles and emergence of pathogens.</title>
        <authorList>
            <person name="Haridas S."/>
            <person name="Albert R."/>
            <person name="Binder M."/>
            <person name="Bloem J."/>
            <person name="Labutti K."/>
            <person name="Salamov A."/>
            <person name="Andreopoulos B."/>
            <person name="Baker S."/>
            <person name="Barry K."/>
            <person name="Bills G."/>
            <person name="Bluhm B."/>
            <person name="Cannon C."/>
            <person name="Castanera R."/>
            <person name="Culley D."/>
            <person name="Daum C."/>
            <person name="Ezra D."/>
            <person name="Gonzalez J."/>
            <person name="Henrissat B."/>
            <person name="Kuo A."/>
            <person name="Liang C."/>
            <person name="Lipzen A."/>
            <person name="Lutzoni F."/>
            <person name="Magnuson J."/>
            <person name="Mondo S."/>
            <person name="Nolan M."/>
            <person name="Ohm R."/>
            <person name="Pangilinan J."/>
            <person name="Park H.-J."/>
            <person name="Ramirez L."/>
            <person name="Alfaro M."/>
            <person name="Sun H."/>
            <person name="Tritt A."/>
            <person name="Yoshinaga Y."/>
            <person name="Zwiers L.-H."/>
            <person name="Turgeon B."/>
            <person name="Goodwin S."/>
            <person name="Spatafora J."/>
            <person name="Crous P."/>
            <person name="Grigoriev I."/>
        </authorList>
    </citation>
    <scope>NUCLEOTIDE SEQUENCE</scope>
    <source>
        <strain evidence="3">CBS 207.26</strain>
    </source>
</reference>